<evidence type="ECO:0000313" key="3">
    <source>
        <dbReference type="Proteomes" id="UP001597237"/>
    </source>
</evidence>
<keyword evidence="1" id="KW-0175">Coiled coil</keyword>
<reference evidence="3" key="1">
    <citation type="journal article" date="2019" name="Int. J. Syst. Evol. Microbiol.">
        <title>The Global Catalogue of Microorganisms (GCM) 10K type strain sequencing project: providing services to taxonomists for standard genome sequencing and annotation.</title>
        <authorList>
            <consortium name="The Broad Institute Genomics Platform"/>
            <consortium name="The Broad Institute Genome Sequencing Center for Infectious Disease"/>
            <person name="Wu L."/>
            <person name="Ma J."/>
        </authorList>
    </citation>
    <scope>NUCLEOTIDE SEQUENCE [LARGE SCALE GENOMIC DNA]</scope>
    <source>
        <strain evidence="3">DFY28</strain>
    </source>
</reference>
<feature type="coiled-coil region" evidence="1">
    <location>
        <begin position="496"/>
        <end position="523"/>
    </location>
</feature>
<proteinExistence type="predicted"/>
<evidence type="ECO:0008006" key="4">
    <source>
        <dbReference type="Google" id="ProtNLM"/>
    </source>
</evidence>
<dbReference type="Proteomes" id="UP001597237">
    <property type="component" value="Unassembled WGS sequence"/>
</dbReference>
<dbReference type="InterPro" id="IPR011990">
    <property type="entry name" value="TPR-like_helical_dom_sf"/>
</dbReference>
<keyword evidence="3" id="KW-1185">Reference proteome</keyword>
<protein>
    <recommendedName>
        <fullName evidence="4">Tetratricopeptide repeat protein</fullName>
    </recommendedName>
</protein>
<dbReference type="Gene3D" id="1.25.40.10">
    <property type="entry name" value="Tetratricopeptide repeat domain"/>
    <property type="match status" value="1"/>
</dbReference>
<dbReference type="RefSeq" id="WP_377280435.1">
    <property type="nucleotide sequence ID" value="NZ_JBHRSI010000001.1"/>
</dbReference>
<name>A0ABW4MYE2_9CAUL</name>
<comment type="caution">
    <text evidence="2">The sequence shown here is derived from an EMBL/GenBank/DDBJ whole genome shotgun (WGS) entry which is preliminary data.</text>
</comment>
<evidence type="ECO:0000256" key="1">
    <source>
        <dbReference type="SAM" id="Coils"/>
    </source>
</evidence>
<accession>A0ABW4MYE2</accession>
<organism evidence="2 3">
    <name type="scientific">Phenylobacterium terrae</name>
    <dbReference type="NCBI Taxonomy" id="2665495"/>
    <lineage>
        <taxon>Bacteria</taxon>
        <taxon>Pseudomonadati</taxon>
        <taxon>Pseudomonadota</taxon>
        <taxon>Alphaproteobacteria</taxon>
        <taxon>Caulobacterales</taxon>
        <taxon>Caulobacteraceae</taxon>
        <taxon>Phenylobacterium</taxon>
    </lineage>
</organism>
<dbReference type="SUPFAM" id="SSF48452">
    <property type="entry name" value="TPR-like"/>
    <property type="match status" value="1"/>
</dbReference>
<dbReference type="EMBL" id="JBHUEY010000001">
    <property type="protein sequence ID" value="MFD1782513.1"/>
    <property type="molecule type" value="Genomic_DNA"/>
</dbReference>
<sequence length="604" mass="66424">MFVEVQPNDPAATRRAAFIAVTPFRRVGLEPDAARVGAGFLEDVTLELARWPGIEVLAGRTSFALPEAELEPRRMHETYGVTHLVDGSLRAAPEGLQVGADLIEANSGRVLWSQRLQLPSRPSPAAQEDAAALLANQICARLNLGRLAQVRSRPVSSLEAYDCWLRGHERLRRATAEDDEAARELFERALSIDPTYARAYAGLSLSHFKRWNWRRATPQEEADDRLSLEYARRAEELDDLDPIVQLVLGRTHVYRRNFAQGRARLERALELSPNVADLLMQAAPLWAYLGEPERAAGMAAKAFRLNPLHDPWYPLTAAIPHFCARRLEAALELLERAPPNIVFEQHAVTAACLALLDRVAEARAHVPKFLEEFRVSINGGREPDPARAVRQLLDANPFCRDEDLALLVEGLGRVGLTAEPSAPTPASPAAEEARFVRSGGLWEAAYAGKSAHLPDMKGCRDLALLLAAPGERIHCMDLAGRAAEGDAGAAMDGRARAACQRRIRDLQEQMADAERDGDLARTERLGAELDALIEQLSAAMGLGGRGRKLDDPAEKARTAVTWRIRSAVKKIAEAHPALGRHLELSVRTGAFCAYTPERPVRWAT</sequence>
<evidence type="ECO:0000313" key="2">
    <source>
        <dbReference type="EMBL" id="MFD1782513.1"/>
    </source>
</evidence>
<gene>
    <name evidence="2" type="ORF">ACFSC0_03830</name>
</gene>